<comment type="caution">
    <text evidence="9">The sequence shown here is derived from an EMBL/GenBank/DDBJ whole genome shotgun (WGS) entry which is preliminary data.</text>
</comment>
<comment type="function">
    <text evidence="4">Formation of pseudouridine at positions 38, 39 and 40 in the anticodon stem and loop of transfer RNAs.</text>
</comment>
<feature type="domain" description="Pseudouridine synthase I TruA alpha/beta" evidence="8">
    <location>
        <begin position="8"/>
        <end position="105"/>
    </location>
</feature>
<comment type="subunit">
    <text evidence="4">Homodimer.</text>
</comment>
<evidence type="ECO:0000256" key="1">
    <source>
        <dbReference type="ARBA" id="ARBA00009375"/>
    </source>
</evidence>
<feature type="domain" description="Pseudouridine synthase I TruA alpha/beta" evidence="8">
    <location>
        <begin position="144"/>
        <end position="247"/>
    </location>
</feature>
<dbReference type="Gene3D" id="3.30.70.580">
    <property type="entry name" value="Pseudouridine synthase I, catalytic domain, N-terminal subdomain"/>
    <property type="match status" value="1"/>
</dbReference>
<evidence type="ECO:0000256" key="4">
    <source>
        <dbReference type="HAMAP-Rule" id="MF_00171"/>
    </source>
</evidence>
<dbReference type="SUPFAM" id="SSF55120">
    <property type="entry name" value="Pseudouridine synthase"/>
    <property type="match status" value="1"/>
</dbReference>
<gene>
    <name evidence="4" type="primary">truA</name>
    <name evidence="9" type="ORF">DFR56_11396</name>
</gene>
<keyword evidence="10" id="KW-1185">Reference proteome</keyword>
<evidence type="ECO:0000256" key="3">
    <source>
        <dbReference type="ARBA" id="ARBA00023235"/>
    </source>
</evidence>
<feature type="active site" description="Nucleophile" evidence="4 5">
    <location>
        <position position="53"/>
    </location>
</feature>
<dbReference type="OrthoDB" id="9811823at2"/>
<accession>A0A2V3VVM3</accession>
<dbReference type="InterPro" id="IPR020103">
    <property type="entry name" value="PsdUridine_synth_cat_dom_sf"/>
</dbReference>
<evidence type="ECO:0000256" key="6">
    <source>
        <dbReference type="PIRSR" id="PIRSR001430-2"/>
    </source>
</evidence>
<dbReference type="Gene3D" id="3.30.70.660">
    <property type="entry name" value="Pseudouridine synthase I, catalytic domain, C-terminal subdomain"/>
    <property type="match status" value="1"/>
</dbReference>
<dbReference type="GO" id="GO:0160147">
    <property type="term" value="F:tRNA pseudouridine(38-40) synthase activity"/>
    <property type="evidence" value="ECO:0007669"/>
    <property type="project" value="UniProtKB-EC"/>
</dbReference>
<evidence type="ECO:0000256" key="7">
    <source>
        <dbReference type="RuleBase" id="RU003792"/>
    </source>
</evidence>
<evidence type="ECO:0000256" key="2">
    <source>
        <dbReference type="ARBA" id="ARBA00022694"/>
    </source>
</evidence>
<dbReference type="AlphaFoldDB" id="A0A2V3VVM3"/>
<evidence type="ECO:0000256" key="5">
    <source>
        <dbReference type="PIRSR" id="PIRSR001430-1"/>
    </source>
</evidence>
<comment type="similarity">
    <text evidence="1 4 7">Belongs to the tRNA pseudouridine synthase TruA family.</text>
</comment>
<comment type="catalytic activity">
    <reaction evidence="4 7">
        <text>uridine(38/39/40) in tRNA = pseudouridine(38/39/40) in tRNA</text>
        <dbReference type="Rhea" id="RHEA:22376"/>
        <dbReference type="Rhea" id="RHEA-COMP:10085"/>
        <dbReference type="Rhea" id="RHEA-COMP:10087"/>
        <dbReference type="ChEBI" id="CHEBI:65314"/>
        <dbReference type="ChEBI" id="CHEBI:65315"/>
        <dbReference type="EC" id="5.4.99.12"/>
    </reaction>
</comment>
<evidence type="ECO:0000313" key="9">
    <source>
        <dbReference type="EMBL" id="PXW84851.1"/>
    </source>
</evidence>
<dbReference type="CDD" id="cd02570">
    <property type="entry name" value="PseudoU_synth_EcTruA"/>
    <property type="match status" value="1"/>
</dbReference>
<reference evidence="9 10" key="1">
    <citation type="submission" date="2018-05" db="EMBL/GenBank/DDBJ databases">
        <title>Genomic Encyclopedia of Type Strains, Phase IV (KMG-IV): sequencing the most valuable type-strain genomes for metagenomic binning, comparative biology and taxonomic classification.</title>
        <authorList>
            <person name="Goeker M."/>
        </authorList>
    </citation>
    <scope>NUCLEOTIDE SEQUENCE [LARGE SCALE GENOMIC DNA]</scope>
    <source>
        <strain evidence="9 10">DSM 28556</strain>
    </source>
</reference>
<organism evidence="9 10">
    <name type="scientific">Pseudogracilibacillus auburnensis</name>
    <dbReference type="NCBI Taxonomy" id="1494959"/>
    <lineage>
        <taxon>Bacteria</taxon>
        <taxon>Bacillati</taxon>
        <taxon>Bacillota</taxon>
        <taxon>Bacilli</taxon>
        <taxon>Bacillales</taxon>
        <taxon>Bacillaceae</taxon>
        <taxon>Pseudogracilibacillus</taxon>
    </lineage>
</organism>
<protein>
    <recommendedName>
        <fullName evidence="4">tRNA pseudouridine synthase A</fullName>
        <ecNumber evidence="4">5.4.99.12</ecNumber>
    </recommendedName>
    <alternativeName>
        <fullName evidence="4">tRNA pseudouridine(38-40) synthase</fullName>
    </alternativeName>
    <alternativeName>
        <fullName evidence="4">tRNA pseudouridylate synthase I</fullName>
    </alternativeName>
    <alternativeName>
        <fullName evidence="4">tRNA-uridine isomerase I</fullName>
    </alternativeName>
</protein>
<dbReference type="InterPro" id="IPR020097">
    <property type="entry name" value="PsdUridine_synth_TruA_a/b_dom"/>
</dbReference>
<dbReference type="EC" id="5.4.99.12" evidence="4"/>
<dbReference type="HAMAP" id="MF_00171">
    <property type="entry name" value="TruA"/>
    <property type="match status" value="1"/>
</dbReference>
<dbReference type="RefSeq" id="WP_110396527.1">
    <property type="nucleotide sequence ID" value="NZ_JBHUHB010000001.1"/>
</dbReference>
<dbReference type="InterPro" id="IPR001406">
    <property type="entry name" value="PsdUridine_synth_TruA"/>
</dbReference>
<dbReference type="PANTHER" id="PTHR11142">
    <property type="entry name" value="PSEUDOURIDYLATE SYNTHASE"/>
    <property type="match status" value="1"/>
</dbReference>
<comment type="caution">
    <text evidence="4">Lacks conserved residue(s) required for the propagation of feature annotation.</text>
</comment>
<dbReference type="PIRSF" id="PIRSF001430">
    <property type="entry name" value="tRNA_psdUrid_synth"/>
    <property type="match status" value="1"/>
</dbReference>
<dbReference type="InterPro" id="IPR020094">
    <property type="entry name" value="TruA/RsuA/RluB/E/F_N"/>
</dbReference>
<proteinExistence type="inferred from homology"/>
<dbReference type="NCBIfam" id="TIGR00071">
    <property type="entry name" value="hisT_truA"/>
    <property type="match status" value="1"/>
</dbReference>
<feature type="binding site" evidence="4 6">
    <location>
        <position position="111"/>
    </location>
    <ligand>
        <name>substrate</name>
    </ligand>
</feature>
<dbReference type="Proteomes" id="UP000247978">
    <property type="component" value="Unassembled WGS sequence"/>
</dbReference>
<dbReference type="EMBL" id="QJJQ01000013">
    <property type="protein sequence ID" value="PXW84851.1"/>
    <property type="molecule type" value="Genomic_DNA"/>
</dbReference>
<dbReference type="InterPro" id="IPR020095">
    <property type="entry name" value="PsdUridine_synth_TruA_C"/>
</dbReference>
<dbReference type="GO" id="GO:0031119">
    <property type="term" value="P:tRNA pseudouridine synthesis"/>
    <property type="evidence" value="ECO:0007669"/>
    <property type="project" value="UniProtKB-UniRule"/>
</dbReference>
<dbReference type="GO" id="GO:0003723">
    <property type="term" value="F:RNA binding"/>
    <property type="evidence" value="ECO:0007669"/>
    <property type="project" value="InterPro"/>
</dbReference>
<evidence type="ECO:0000259" key="8">
    <source>
        <dbReference type="Pfam" id="PF01416"/>
    </source>
</evidence>
<keyword evidence="2 4" id="KW-0819">tRNA processing</keyword>
<name>A0A2V3VVM3_9BACI</name>
<evidence type="ECO:0000313" key="10">
    <source>
        <dbReference type="Proteomes" id="UP000247978"/>
    </source>
</evidence>
<sequence length="257" mass="29484">MQKLKCTVSYDGTHFSGSQIQPNKRTVQAEMEKAMTKMHKGKQVQIYFSGRTDAGVHAKAQVFHFETEMNIPPESWKKALNAVLPKDIHVKGIEPAPANFHAQFDAIEKEYRYFVFNCKERNVFKRNYAYYYPFDVDIKKIQVACSLFEGTHDFTSFCSARTAVKGGKVRTLYEVSCKKHEDEIVFILRGNGFLYNMVRIIVGVLLDVGSGKIDLPEIEEMFRKKDRTFAGKTLPPEGLFLWKVKYENEAGKQRGNA</sequence>
<dbReference type="Pfam" id="PF01416">
    <property type="entry name" value="PseudoU_synth_1"/>
    <property type="match status" value="2"/>
</dbReference>
<dbReference type="FunFam" id="3.30.70.580:FF:000001">
    <property type="entry name" value="tRNA pseudouridine synthase A"/>
    <property type="match status" value="1"/>
</dbReference>
<keyword evidence="3 4" id="KW-0413">Isomerase</keyword>
<dbReference type="PANTHER" id="PTHR11142:SF0">
    <property type="entry name" value="TRNA PSEUDOURIDINE SYNTHASE-LIKE 1"/>
    <property type="match status" value="1"/>
</dbReference>